<keyword evidence="2" id="KW-1185">Reference proteome</keyword>
<evidence type="ECO:0000313" key="2">
    <source>
        <dbReference type="Proteomes" id="UP000054477"/>
    </source>
</evidence>
<evidence type="ECO:0008006" key="3">
    <source>
        <dbReference type="Google" id="ProtNLM"/>
    </source>
</evidence>
<reference evidence="2" key="2">
    <citation type="submission" date="2015-01" db="EMBL/GenBank/DDBJ databases">
        <title>Evolutionary Origins and Diversification of the Mycorrhizal Mutualists.</title>
        <authorList>
            <consortium name="DOE Joint Genome Institute"/>
            <consortium name="Mycorrhizal Genomics Consortium"/>
            <person name="Kohler A."/>
            <person name="Kuo A."/>
            <person name="Nagy L.G."/>
            <person name="Floudas D."/>
            <person name="Copeland A."/>
            <person name="Barry K.W."/>
            <person name="Cichocki N."/>
            <person name="Veneault-Fourrey C."/>
            <person name="LaButti K."/>
            <person name="Lindquist E.A."/>
            <person name="Lipzen A."/>
            <person name="Lundell T."/>
            <person name="Morin E."/>
            <person name="Murat C."/>
            <person name="Riley R."/>
            <person name="Ohm R."/>
            <person name="Sun H."/>
            <person name="Tunlid A."/>
            <person name="Henrissat B."/>
            <person name="Grigoriev I.V."/>
            <person name="Hibbett D.S."/>
            <person name="Martin F."/>
        </authorList>
    </citation>
    <scope>NUCLEOTIDE SEQUENCE [LARGE SCALE GENOMIC DNA]</scope>
    <source>
        <strain evidence="2">LaAM-08-1</strain>
    </source>
</reference>
<dbReference type="HOGENOM" id="CLU_141740_1_0_1"/>
<gene>
    <name evidence="1" type="ORF">K443DRAFT_261213</name>
</gene>
<protein>
    <recommendedName>
        <fullName evidence="3">Cupin 2 conserved barrel domain-containing protein</fullName>
    </recommendedName>
</protein>
<dbReference type="SUPFAM" id="SSF51182">
    <property type="entry name" value="RmlC-like cupins"/>
    <property type="match status" value="1"/>
</dbReference>
<dbReference type="OrthoDB" id="3346152at2759"/>
<reference evidence="1 2" key="1">
    <citation type="submission" date="2014-04" db="EMBL/GenBank/DDBJ databases">
        <authorList>
            <consortium name="DOE Joint Genome Institute"/>
            <person name="Kuo A."/>
            <person name="Kohler A."/>
            <person name="Nagy L.G."/>
            <person name="Floudas D."/>
            <person name="Copeland A."/>
            <person name="Barry K.W."/>
            <person name="Cichocki N."/>
            <person name="Veneault-Fourrey C."/>
            <person name="LaButti K."/>
            <person name="Lindquist E.A."/>
            <person name="Lipzen A."/>
            <person name="Lundell T."/>
            <person name="Morin E."/>
            <person name="Murat C."/>
            <person name="Sun H."/>
            <person name="Tunlid A."/>
            <person name="Henrissat B."/>
            <person name="Grigoriev I.V."/>
            <person name="Hibbett D.S."/>
            <person name="Martin F."/>
            <person name="Nordberg H.P."/>
            <person name="Cantor M.N."/>
            <person name="Hua S.X."/>
        </authorList>
    </citation>
    <scope>NUCLEOTIDE SEQUENCE [LARGE SCALE GENOMIC DNA]</scope>
    <source>
        <strain evidence="1 2">LaAM-08-1</strain>
    </source>
</reference>
<proteinExistence type="predicted"/>
<name>A0A0C9XLN1_9AGAR</name>
<accession>A0A0C9XLN1</accession>
<dbReference type="InterPro" id="IPR011051">
    <property type="entry name" value="RmlC_Cupin_sf"/>
</dbReference>
<dbReference type="EMBL" id="KN838704">
    <property type="protein sequence ID" value="KIJ97017.1"/>
    <property type="molecule type" value="Genomic_DNA"/>
</dbReference>
<organism evidence="1 2">
    <name type="scientific">Laccaria amethystina LaAM-08-1</name>
    <dbReference type="NCBI Taxonomy" id="1095629"/>
    <lineage>
        <taxon>Eukaryota</taxon>
        <taxon>Fungi</taxon>
        <taxon>Dikarya</taxon>
        <taxon>Basidiomycota</taxon>
        <taxon>Agaricomycotina</taxon>
        <taxon>Agaricomycetes</taxon>
        <taxon>Agaricomycetidae</taxon>
        <taxon>Agaricales</taxon>
        <taxon>Agaricineae</taxon>
        <taxon>Hydnangiaceae</taxon>
        <taxon>Laccaria</taxon>
    </lineage>
</organism>
<dbReference type="Gene3D" id="2.60.120.10">
    <property type="entry name" value="Jelly Rolls"/>
    <property type="match status" value="1"/>
</dbReference>
<dbReference type="AlphaFoldDB" id="A0A0C9XLN1"/>
<evidence type="ECO:0000313" key="1">
    <source>
        <dbReference type="EMBL" id="KIJ97017.1"/>
    </source>
</evidence>
<sequence length="125" mass="13226">MPVSVSKKASANVSDLQHLNNGAHHRDIFGNEDGGSHLTIGIVTISKHDSGGTTAKTPHTVYVIVTEGEVSVEDGAKPGDISVLEPGDVIRIDKDTTFTISSPTSGKAFYISPHEFGSDQQKNLL</sequence>
<dbReference type="InterPro" id="IPR014710">
    <property type="entry name" value="RmlC-like_jellyroll"/>
</dbReference>
<dbReference type="Proteomes" id="UP000054477">
    <property type="component" value="Unassembled WGS sequence"/>
</dbReference>